<accession>A0A1G1WJW6</accession>
<feature type="transmembrane region" description="Helical" evidence="8">
    <location>
        <begin position="46"/>
        <end position="66"/>
    </location>
</feature>
<keyword evidence="7" id="KW-0479">Metal-binding</keyword>
<dbReference type="EMBL" id="MHCV01000006">
    <property type="protein sequence ID" value="OGY27983.1"/>
    <property type="molecule type" value="Genomic_DNA"/>
</dbReference>
<keyword evidence="3" id="KW-0808">Transferase</keyword>
<evidence type="ECO:0000256" key="2">
    <source>
        <dbReference type="ARBA" id="ARBA00022475"/>
    </source>
</evidence>
<feature type="transmembrane region" description="Helical" evidence="8">
    <location>
        <begin position="72"/>
        <end position="89"/>
    </location>
</feature>
<gene>
    <name evidence="9" type="ORF">A2864_00660</name>
</gene>
<comment type="caution">
    <text evidence="9">The sequence shown here is derived from an EMBL/GenBank/DDBJ whole genome shotgun (WGS) entry which is preliminary data.</text>
</comment>
<dbReference type="GO" id="GO:0071555">
    <property type="term" value="P:cell wall organization"/>
    <property type="evidence" value="ECO:0007669"/>
    <property type="project" value="TreeGrafter"/>
</dbReference>
<feature type="transmembrane region" description="Helical" evidence="8">
    <location>
        <begin position="311"/>
        <end position="329"/>
    </location>
</feature>
<evidence type="ECO:0000256" key="6">
    <source>
        <dbReference type="ARBA" id="ARBA00023136"/>
    </source>
</evidence>
<keyword evidence="5 8" id="KW-1133">Transmembrane helix</keyword>
<proteinExistence type="predicted"/>
<organism evidence="9 10">
    <name type="scientific">Candidatus Woykebacteria bacterium RIFCSPHIGHO2_01_FULL_39_12</name>
    <dbReference type="NCBI Taxonomy" id="1802599"/>
    <lineage>
        <taxon>Bacteria</taxon>
        <taxon>Candidatus Woykeibacteriota</taxon>
    </lineage>
</organism>
<feature type="transmembrane region" description="Helical" evidence="8">
    <location>
        <begin position="262"/>
        <end position="280"/>
    </location>
</feature>
<dbReference type="GO" id="GO:0046872">
    <property type="term" value="F:metal ion binding"/>
    <property type="evidence" value="ECO:0007669"/>
    <property type="project" value="UniProtKB-KW"/>
</dbReference>
<keyword evidence="7" id="KW-0460">Magnesium</keyword>
<protein>
    <recommendedName>
        <fullName evidence="11">Undecaprenyl-phosphate alpha-N-acetylglucosaminyl 1-phosphate transferase</fullName>
    </recommendedName>
</protein>
<dbReference type="GO" id="GO:0044038">
    <property type="term" value="P:cell wall macromolecule biosynthetic process"/>
    <property type="evidence" value="ECO:0007669"/>
    <property type="project" value="TreeGrafter"/>
</dbReference>
<keyword evidence="4 8" id="KW-0812">Transmembrane</keyword>
<evidence type="ECO:0000256" key="8">
    <source>
        <dbReference type="SAM" id="Phobius"/>
    </source>
</evidence>
<evidence type="ECO:0008006" key="11">
    <source>
        <dbReference type="Google" id="ProtNLM"/>
    </source>
</evidence>
<feature type="transmembrane region" description="Helical" evidence="8">
    <location>
        <begin position="6"/>
        <end position="25"/>
    </location>
</feature>
<evidence type="ECO:0000313" key="10">
    <source>
        <dbReference type="Proteomes" id="UP000177900"/>
    </source>
</evidence>
<dbReference type="PANTHER" id="PTHR22926:SF3">
    <property type="entry name" value="UNDECAPRENYL-PHOSPHATE ALPHA-N-ACETYLGLUCOSAMINYL 1-PHOSPHATE TRANSFERASE"/>
    <property type="match status" value="1"/>
</dbReference>
<feature type="transmembrane region" description="Helical" evidence="8">
    <location>
        <begin position="155"/>
        <end position="174"/>
    </location>
</feature>
<dbReference type="GO" id="GO:0009103">
    <property type="term" value="P:lipopolysaccharide biosynthetic process"/>
    <property type="evidence" value="ECO:0007669"/>
    <property type="project" value="TreeGrafter"/>
</dbReference>
<dbReference type="PANTHER" id="PTHR22926">
    <property type="entry name" value="PHOSPHO-N-ACETYLMURAMOYL-PENTAPEPTIDE-TRANSFERASE"/>
    <property type="match status" value="1"/>
</dbReference>
<feature type="transmembrane region" description="Helical" evidence="8">
    <location>
        <begin position="239"/>
        <end position="256"/>
    </location>
</feature>
<evidence type="ECO:0000256" key="7">
    <source>
        <dbReference type="PIRSR" id="PIRSR600715-1"/>
    </source>
</evidence>
<evidence type="ECO:0000256" key="5">
    <source>
        <dbReference type="ARBA" id="ARBA00022989"/>
    </source>
</evidence>
<dbReference type="AlphaFoldDB" id="A0A1G1WJW6"/>
<sequence>MNLFGIAGVALLISLSVTPITIWLARRFNILDYPNRPHPAILHNKPIPRAGGIPPLIGIIVTYSLFAPFDKHILGIFIAAIIIVIVGVLDDKFDINPYVRLLTNFFAVGIVIAAGVGITWLTNPFGGQIRLDEIVLTFSFPNHFPIELLAGPHSIILLADLFAFIWIVWVMNAINWSSGVDGQLPGIAAISTIILGLVANRYLISDPSQIPVATLAFATAGAYIGFLPFSFYPQKIMPGYGGAALAGFLLASLSILAGGKLATAALVIAVPLVDGAWAIIRRIISRKSPVWGDKAHFHHQLLKFGWTKPQIAVFYWFIAAVFGSLALNLESKGKFFAIVMIIVIILAALVTIAYFIKRSEDQRKLT</sequence>
<feature type="transmembrane region" description="Helical" evidence="8">
    <location>
        <begin position="186"/>
        <end position="204"/>
    </location>
</feature>
<feature type="transmembrane region" description="Helical" evidence="8">
    <location>
        <begin position="101"/>
        <end position="121"/>
    </location>
</feature>
<reference evidence="9 10" key="1">
    <citation type="journal article" date="2016" name="Nat. Commun.">
        <title>Thousands of microbial genomes shed light on interconnected biogeochemical processes in an aquifer system.</title>
        <authorList>
            <person name="Anantharaman K."/>
            <person name="Brown C.T."/>
            <person name="Hug L.A."/>
            <person name="Sharon I."/>
            <person name="Castelle C.J."/>
            <person name="Probst A.J."/>
            <person name="Thomas B.C."/>
            <person name="Singh A."/>
            <person name="Wilkins M.J."/>
            <person name="Karaoz U."/>
            <person name="Brodie E.L."/>
            <person name="Williams K.H."/>
            <person name="Hubbard S.S."/>
            <person name="Banfield J.F."/>
        </authorList>
    </citation>
    <scope>NUCLEOTIDE SEQUENCE [LARGE SCALE GENOMIC DNA]</scope>
</reference>
<feature type="transmembrane region" description="Helical" evidence="8">
    <location>
        <begin position="210"/>
        <end position="232"/>
    </location>
</feature>
<dbReference type="GO" id="GO:0005886">
    <property type="term" value="C:plasma membrane"/>
    <property type="evidence" value="ECO:0007669"/>
    <property type="project" value="UniProtKB-SubCell"/>
</dbReference>
<comment type="subcellular location">
    <subcellularLocation>
        <location evidence="1">Cell membrane</location>
        <topology evidence="1">Multi-pass membrane protein</topology>
    </subcellularLocation>
</comment>
<evidence type="ECO:0000313" key="9">
    <source>
        <dbReference type="EMBL" id="OGY27983.1"/>
    </source>
</evidence>
<evidence type="ECO:0000256" key="3">
    <source>
        <dbReference type="ARBA" id="ARBA00022679"/>
    </source>
</evidence>
<evidence type="ECO:0000256" key="4">
    <source>
        <dbReference type="ARBA" id="ARBA00022692"/>
    </source>
</evidence>
<evidence type="ECO:0000256" key="1">
    <source>
        <dbReference type="ARBA" id="ARBA00004651"/>
    </source>
</evidence>
<name>A0A1G1WJW6_9BACT</name>
<dbReference type="InterPro" id="IPR000715">
    <property type="entry name" value="Glycosyl_transferase_4"/>
</dbReference>
<keyword evidence="2" id="KW-1003">Cell membrane</keyword>
<comment type="cofactor">
    <cofactor evidence="7">
        <name>Mg(2+)</name>
        <dbReference type="ChEBI" id="CHEBI:18420"/>
    </cofactor>
</comment>
<dbReference type="Proteomes" id="UP000177900">
    <property type="component" value="Unassembled WGS sequence"/>
</dbReference>
<feature type="binding site" evidence="7">
    <location>
        <position position="175"/>
    </location>
    <ligand>
        <name>Mg(2+)</name>
        <dbReference type="ChEBI" id="CHEBI:18420"/>
    </ligand>
</feature>
<feature type="transmembrane region" description="Helical" evidence="8">
    <location>
        <begin position="335"/>
        <end position="356"/>
    </location>
</feature>
<dbReference type="Pfam" id="PF00953">
    <property type="entry name" value="Glycos_transf_4"/>
    <property type="match status" value="1"/>
</dbReference>
<dbReference type="GO" id="GO:0016780">
    <property type="term" value="F:phosphotransferase activity, for other substituted phosphate groups"/>
    <property type="evidence" value="ECO:0007669"/>
    <property type="project" value="InterPro"/>
</dbReference>
<dbReference type="CDD" id="cd06853">
    <property type="entry name" value="GT_WecA_like"/>
    <property type="match status" value="1"/>
</dbReference>
<keyword evidence="6 8" id="KW-0472">Membrane</keyword>